<comment type="caution">
    <text evidence="4">The sequence shown here is derived from an EMBL/GenBank/DDBJ whole genome shotgun (WGS) entry which is preliminary data.</text>
</comment>
<dbReference type="Pfam" id="PF00011">
    <property type="entry name" value="HSP20"/>
    <property type="match status" value="1"/>
</dbReference>
<dbReference type="Proteomes" id="UP000295515">
    <property type="component" value="Unassembled WGS sequence"/>
</dbReference>
<evidence type="ECO:0000256" key="1">
    <source>
        <dbReference type="PROSITE-ProRule" id="PRU00285"/>
    </source>
</evidence>
<feature type="domain" description="SHSP" evidence="3">
    <location>
        <begin position="20"/>
        <end position="135"/>
    </location>
</feature>
<gene>
    <name evidence="4" type="ORF">EDD60_102147</name>
</gene>
<dbReference type="InterPro" id="IPR031107">
    <property type="entry name" value="Small_HSP"/>
</dbReference>
<evidence type="ECO:0000259" key="3">
    <source>
        <dbReference type="PROSITE" id="PS01031"/>
    </source>
</evidence>
<dbReference type="GeneID" id="98914386"/>
<dbReference type="PROSITE" id="PS01031">
    <property type="entry name" value="SHSP"/>
    <property type="match status" value="1"/>
</dbReference>
<dbReference type="PANTHER" id="PTHR11527">
    <property type="entry name" value="HEAT-SHOCK PROTEIN 20 FAMILY MEMBER"/>
    <property type="match status" value="1"/>
</dbReference>
<proteinExistence type="inferred from homology"/>
<reference evidence="4 5" key="1">
    <citation type="submission" date="2019-03" db="EMBL/GenBank/DDBJ databases">
        <title>Genomic Encyclopedia of Type Strains, Phase IV (KMG-IV): sequencing the most valuable type-strain genomes for metagenomic binning, comparative biology and taxonomic classification.</title>
        <authorList>
            <person name="Goeker M."/>
        </authorList>
    </citation>
    <scope>NUCLEOTIDE SEQUENCE [LARGE SCALE GENOMIC DNA]</scope>
    <source>
        <strain evidence="4 5">DSM 29487</strain>
    </source>
</reference>
<evidence type="ECO:0000313" key="5">
    <source>
        <dbReference type="Proteomes" id="UP000295515"/>
    </source>
</evidence>
<dbReference type="RefSeq" id="WP_066446419.1">
    <property type="nucleotide sequence ID" value="NZ_CAUWFI010000006.1"/>
</dbReference>
<comment type="similarity">
    <text evidence="1 2">Belongs to the small heat shock protein (HSP20) family.</text>
</comment>
<dbReference type="EMBL" id="SMCQ01000002">
    <property type="protein sequence ID" value="TCW02182.1"/>
    <property type="molecule type" value="Genomic_DNA"/>
</dbReference>
<dbReference type="InterPro" id="IPR002068">
    <property type="entry name" value="A-crystallin/Hsp20_dom"/>
</dbReference>
<protein>
    <submittedName>
        <fullName evidence="4">HSP20 family molecular chaperone IbpA</fullName>
    </submittedName>
</protein>
<evidence type="ECO:0000256" key="2">
    <source>
        <dbReference type="RuleBase" id="RU003616"/>
    </source>
</evidence>
<dbReference type="SUPFAM" id="SSF49764">
    <property type="entry name" value="HSP20-like chaperones"/>
    <property type="match status" value="1"/>
</dbReference>
<dbReference type="CDD" id="cd06471">
    <property type="entry name" value="ACD_LpsHSP_like"/>
    <property type="match status" value="1"/>
</dbReference>
<dbReference type="Gene3D" id="2.60.40.790">
    <property type="match status" value="1"/>
</dbReference>
<organism evidence="4 5">
    <name type="scientific">Longibaculum muris</name>
    <dbReference type="NCBI Taxonomy" id="1796628"/>
    <lineage>
        <taxon>Bacteria</taxon>
        <taxon>Bacillati</taxon>
        <taxon>Bacillota</taxon>
        <taxon>Erysipelotrichia</taxon>
        <taxon>Erysipelotrichales</taxon>
        <taxon>Coprobacillaceae</taxon>
        <taxon>Longibaculum</taxon>
    </lineage>
</organism>
<keyword evidence="5" id="KW-1185">Reference proteome</keyword>
<evidence type="ECO:0000313" key="4">
    <source>
        <dbReference type="EMBL" id="TCW02182.1"/>
    </source>
</evidence>
<name>A0A4R3Z7N3_9FIRM</name>
<dbReference type="InterPro" id="IPR008978">
    <property type="entry name" value="HSP20-like_chaperone"/>
</dbReference>
<sequence>MKFLPAFNDMFDDLFQDPFNYSSVDSMRTDIVEKDGNYLLNMELPGYKKEDIQMELKDGYLIINATKNVNNEEKDEEGHVIRRERYSGSCSRNFYVGDAVKHEDIKASFDNGELKITIPKDVTPQVEEKKFIPIE</sequence>
<dbReference type="AlphaFoldDB" id="A0A4R3Z7N3"/>
<accession>A0A4R3Z7N3</accession>